<name>A0ABS8BYA1_9RHOB</name>
<sequence length="163" mass="17751">MKTRPIAKLDLASFVRPQIPGQPGRVTLALWYLVNALVMRGAVLGLLPSGAKAALLRVFGARIGRGVVLKPRINIKSPWWLEVGDNVWIGERVWIDNHTTVRIGSDSCISQGAYIFTGNHDWTDPAFAFFCKPVDIGAGVWVTAFARIPPGSVVPDHTAVLPN</sequence>
<evidence type="ECO:0008006" key="5">
    <source>
        <dbReference type="Google" id="ProtNLM"/>
    </source>
</evidence>
<proteinExistence type="inferred from homology"/>
<keyword evidence="2" id="KW-0808">Transferase</keyword>
<dbReference type="InterPro" id="IPR051159">
    <property type="entry name" value="Hexapeptide_acetyltransf"/>
</dbReference>
<evidence type="ECO:0000256" key="2">
    <source>
        <dbReference type="ARBA" id="ARBA00022679"/>
    </source>
</evidence>
<dbReference type="PANTHER" id="PTHR23416">
    <property type="entry name" value="SIALIC ACID SYNTHASE-RELATED"/>
    <property type="match status" value="1"/>
</dbReference>
<reference evidence="3" key="1">
    <citation type="submission" date="2021-10" db="EMBL/GenBank/DDBJ databases">
        <title>Loktanella gaetbuli sp. nov., isolated from a tidal flat.</title>
        <authorList>
            <person name="Park S."/>
            <person name="Yoon J.-H."/>
        </authorList>
    </citation>
    <scope>NUCLEOTIDE SEQUENCE</scope>
    <source>
        <strain evidence="3">TSTF-M6</strain>
    </source>
</reference>
<dbReference type="Gene3D" id="2.160.10.10">
    <property type="entry name" value="Hexapeptide repeat proteins"/>
    <property type="match status" value="1"/>
</dbReference>
<protein>
    <recommendedName>
        <fullName evidence="5">Colanic acid biosynthesis acetyltransferase WcaF</fullName>
    </recommendedName>
</protein>
<dbReference type="Proteomes" id="UP001138961">
    <property type="component" value="Unassembled WGS sequence"/>
</dbReference>
<gene>
    <name evidence="3" type="ORF">LGQ03_15610</name>
</gene>
<comment type="similarity">
    <text evidence="1">Belongs to the transferase hexapeptide repeat family.</text>
</comment>
<comment type="caution">
    <text evidence="3">The sequence shown here is derived from an EMBL/GenBank/DDBJ whole genome shotgun (WGS) entry which is preliminary data.</text>
</comment>
<dbReference type="SUPFAM" id="SSF51161">
    <property type="entry name" value="Trimeric LpxA-like enzymes"/>
    <property type="match status" value="1"/>
</dbReference>
<evidence type="ECO:0000256" key="1">
    <source>
        <dbReference type="ARBA" id="ARBA00007274"/>
    </source>
</evidence>
<dbReference type="RefSeq" id="WP_226749143.1">
    <property type="nucleotide sequence ID" value="NZ_JAJATZ010000010.1"/>
</dbReference>
<evidence type="ECO:0000313" key="3">
    <source>
        <dbReference type="EMBL" id="MCB5200664.1"/>
    </source>
</evidence>
<dbReference type="PANTHER" id="PTHR23416:SF23">
    <property type="entry name" value="ACETYLTRANSFERASE C18B11.09C-RELATED"/>
    <property type="match status" value="1"/>
</dbReference>
<organism evidence="3 4">
    <name type="scientific">Loktanella gaetbuli</name>
    <dbReference type="NCBI Taxonomy" id="2881335"/>
    <lineage>
        <taxon>Bacteria</taxon>
        <taxon>Pseudomonadati</taxon>
        <taxon>Pseudomonadota</taxon>
        <taxon>Alphaproteobacteria</taxon>
        <taxon>Rhodobacterales</taxon>
        <taxon>Roseobacteraceae</taxon>
        <taxon>Loktanella</taxon>
    </lineage>
</organism>
<accession>A0ABS8BYA1</accession>
<dbReference type="EMBL" id="JAJATZ010000010">
    <property type="protein sequence ID" value="MCB5200664.1"/>
    <property type="molecule type" value="Genomic_DNA"/>
</dbReference>
<dbReference type="InterPro" id="IPR011004">
    <property type="entry name" value="Trimer_LpxA-like_sf"/>
</dbReference>
<evidence type="ECO:0000313" key="4">
    <source>
        <dbReference type="Proteomes" id="UP001138961"/>
    </source>
</evidence>
<keyword evidence="4" id="KW-1185">Reference proteome</keyword>